<reference evidence="1" key="1">
    <citation type="submission" date="2021-10" db="EMBL/GenBank/DDBJ databases">
        <authorList>
            <person name="Yu X."/>
            <person name="Bai C."/>
            <person name="Mi Z."/>
        </authorList>
    </citation>
    <scope>NUCLEOTIDE SEQUENCE</scope>
</reference>
<evidence type="ECO:0000313" key="2">
    <source>
        <dbReference type="Proteomes" id="UP000827615"/>
    </source>
</evidence>
<evidence type="ECO:0000313" key="1">
    <source>
        <dbReference type="EMBL" id="UFI08394.1"/>
    </source>
</evidence>
<name>A0AAE8YFM1_9CAUD</name>
<keyword evidence="2" id="KW-1185">Reference proteome</keyword>
<proteinExistence type="predicted"/>
<organism evidence="1 2">
    <name type="scientific">Stenotrophomonas phage vB_SmaS_P15</name>
    <dbReference type="NCBI Taxonomy" id="2894592"/>
    <lineage>
        <taxon>Viruses</taxon>
        <taxon>Duplodnaviria</taxon>
        <taxon>Heunggongvirae</taxon>
        <taxon>Uroviricota</taxon>
        <taxon>Caudoviricetes</taxon>
        <taxon>Autographivirales</taxon>
        <taxon>Autonotataviridae</taxon>
        <taxon>Gujervirinae</taxon>
        <taxon>Smasvirus</taxon>
        <taxon>Smasvirus P15</taxon>
    </lineage>
</organism>
<dbReference type="EMBL" id="OK490494">
    <property type="protein sequence ID" value="UFI08394.1"/>
    <property type="molecule type" value="Genomic_DNA"/>
</dbReference>
<protein>
    <submittedName>
        <fullName evidence="1">Uncharacterized protein</fullName>
    </submittedName>
</protein>
<dbReference type="Proteomes" id="UP000827615">
    <property type="component" value="Segment"/>
</dbReference>
<sequence>MATVIRKTAPVYCIDGLTEEQLVHLREAVGEYPGKGEGDALYKMLKDATAHLA</sequence>
<accession>A0AAE8YFM1</accession>